<dbReference type="PROSITE" id="PS51257">
    <property type="entry name" value="PROKAR_LIPOPROTEIN"/>
    <property type="match status" value="1"/>
</dbReference>
<organism evidence="1">
    <name type="scientific">Propionibacterium freudenreichii subsp. freudenreichii</name>
    <dbReference type="NCBI Taxonomy" id="66712"/>
    <lineage>
        <taxon>Bacteria</taxon>
        <taxon>Bacillati</taxon>
        <taxon>Actinomycetota</taxon>
        <taxon>Actinomycetes</taxon>
        <taxon>Propionibacteriales</taxon>
        <taxon>Propionibacteriaceae</taxon>
        <taxon>Propionibacterium</taxon>
    </lineage>
</organism>
<accession>A0A0B7NTP7</accession>
<dbReference type="AlphaFoldDB" id="A0A0B7NTP7"/>
<dbReference type="EMBL" id="LM676433">
    <property type="protein sequence ID" value="CEP27255.1"/>
    <property type="molecule type" value="Genomic_DNA"/>
</dbReference>
<sequence>MSLRNTQTGTSVAVSCTSGATITTCSGNDGSVVWVRK</sequence>
<name>A0A0B7NTP7_PROFF</name>
<protein>
    <submittedName>
        <fullName evidence="1">Uncharacterized protein</fullName>
    </submittedName>
</protein>
<reference evidence="1" key="1">
    <citation type="submission" date="2014-08" db="EMBL/GenBank/DDBJ databases">
        <authorList>
            <person name="Falentin Helene"/>
        </authorList>
    </citation>
    <scope>NUCLEOTIDE SEQUENCE</scope>
</reference>
<evidence type="ECO:0000313" key="1">
    <source>
        <dbReference type="EMBL" id="CEP27255.1"/>
    </source>
</evidence>
<proteinExistence type="predicted"/>
<gene>
    <name evidence="1" type="ORF">PFCIRM138_00515</name>
</gene>